<reference evidence="1 2" key="1">
    <citation type="journal article" date="2004" name="Nat. Biotechnol.">
        <title>The genome sequence of the capnophilic rumen bacterium Mannheimia succiniciproducens.</title>
        <authorList>
            <person name="Hong S.H."/>
            <person name="Kim J.S."/>
            <person name="Lee S.Y."/>
            <person name="In Y.H."/>
            <person name="Choi S.S."/>
            <person name="Rih J.-K."/>
            <person name="Kim C.H."/>
            <person name="Jeong H."/>
            <person name="Hur C.G."/>
            <person name="Kim J.J."/>
        </authorList>
    </citation>
    <scope>NUCLEOTIDE SEQUENCE [LARGE SCALE GENOMIC DNA]</scope>
    <source>
        <strain evidence="2">KCTC 0769BP / MBEL55E</strain>
    </source>
</reference>
<protein>
    <submittedName>
        <fullName evidence="1">Uncharacterized protein</fullName>
    </submittedName>
</protein>
<gene>
    <name evidence="1" type="ordered locus">MS1078</name>
</gene>
<dbReference type="EMBL" id="AE016827">
    <property type="protein sequence ID" value="AAU37685.1"/>
    <property type="molecule type" value="Genomic_DNA"/>
</dbReference>
<dbReference type="AlphaFoldDB" id="Q65TM5"/>
<name>Q65TM5_MANSM</name>
<proteinExistence type="predicted"/>
<evidence type="ECO:0000313" key="2">
    <source>
        <dbReference type="Proteomes" id="UP000000607"/>
    </source>
</evidence>
<dbReference type="KEGG" id="msu:MS1078"/>
<dbReference type="Proteomes" id="UP000000607">
    <property type="component" value="Chromosome"/>
</dbReference>
<dbReference type="HOGENOM" id="CLU_3382598_0_0_6"/>
<organism evidence="1 2">
    <name type="scientific">Mannheimia succiniciproducens (strain KCTC 0769BP / MBEL55E)</name>
    <dbReference type="NCBI Taxonomy" id="221988"/>
    <lineage>
        <taxon>Bacteria</taxon>
        <taxon>Pseudomonadati</taxon>
        <taxon>Pseudomonadota</taxon>
        <taxon>Gammaproteobacteria</taxon>
        <taxon>Pasteurellales</taxon>
        <taxon>Pasteurellaceae</taxon>
        <taxon>Basfia</taxon>
    </lineage>
</organism>
<sequence>MRDQIKADAKIIGFFVLVFDYSNPYFYSYKSYN</sequence>
<accession>Q65TM5</accession>
<evidence type="ECO:0000313" key="1">
    <source>
        <dbReference type="EMBL" id="AAU37685.1"/>
    </source>
</evidence>
<keyword evidence="2" id="KW-1185">Reference proteome</keyword>
<dbReference type="STRING" id="221988.MS1078"/>